<comment type="caution">
    <text evidence="1">The sequence shown here is derived from an EMBL/GenBank/DDBJ whole genome shotgun (WGS) entry which is preliminary data.</text>
</comment>
<dbReference type="Proteomes" id="UP000264753">
    <property type="component" value="Unassembled WGS sequence"/>
</dbReference>
<protein>
    <submittedName>
        <fullName evidence="1">ATPase</fullName>
    </submittedName>
</protein>
<sequence length="31" mass="3601">RTYHACGYDLIEVRKGPVEQRASQILSRLKL</sequence>
<evidence type="ECO:0000313" key="1">
    <source>
        <dbReference type="EMBL" id="HBU98276.1"/>
    </source>
</evidence>
<reference evidence="1 2" key="1">
    <citation type="journal article" date="2018" name="Nat. Biotechnol.">
        <title>A standardized bacterial taxonomy based on genome phylogeny substantially revises the tree of life.</title>
        <authorList>
            <person name="Parks D.H."/>
            <person name="Chuvochina M."/>
            <person name="Waite D.W."/>
            <person name="Rinke C."/>
            <person name="Skarshewski A."/>
            <person name="Chaumeil P.A."/>
            <person name="Hugenholtz P."/>
        </authorList>
    </citation>
    <scope>NUCLEOTIDE SEQUENCE [LARGE SCALE GENOMIC DNA]</scope>
    <source>
        <strain evidence="1">UBA8707</strain>
    </source>
</reference>
<dbReference type="AlphaFoldDB" id="A0A358HSW8"/>
<organism evidence="1 2">
    <name type="scientific">Thalassospira lucentensis</name>
    <dbReference type="NCBI Taxonomy" id="168935"/>
    <lineage>
        <taxon>Bacteria</taxon>
        <taxon>Pseudomonadati</taxon>
        <taxon>Pseudomonadota</taxon>
        <taxon>Alphaproteobacteria</taxon>
        <taxon>Rhodospirillales</taxon>
        <taxon>Thalassospiraceae</taxon>
        <taxon>Thalassospira</taxon>
    </lineage>
</organism>
<evidence type="ECO:0000313" key="2">
    <source>
        <dbReference type="Proteomes" id="UP000264753"/>
    </source>
</evidence>
<accession>A0A358HSW8</accession>
<name>A0A358HSW8_9PROT</name>
<feature type="non-terminal residue" evidence="1">
    <location>
        <position position="1"/>
    </location>
</feature>
<proteinExistence type="predicted"/>
<dbReference type="EMBL" id="DOOG01000085">
    <property type="protein sequence ID" value="HBU98276.1"/>
    <property type="molecule type" value="Genomic_DNA"/>
</dbReference>
<gene>
    <name evidence="1" type="ORF">DEF21_10285</name>
</gene>